<comment type="caution">
    <text evidence="5">The sequence shown here is derived from an EMBL/GenBank/DDBJ whole genome shotgun (WGS) entry which is preliminary data.</text>
</comment>
<feature type="compositionally biased region" description="Basic residues" evidence="4">
    <location>
        <begin position="20"/>
        <end position="30"/>
    </location>
</feature>
<reference evidence="5" key="1">
    <citation type="submission" date="2022-07" db="EMBL/GenBank/DDBJ databases">
        <title>Phylogenomic reconstructions and comparative analyses of Kickxellomycotina fungi.</title>
        <authorList>
            <person name="Reynolds N.K."/>
            <person name="Stajich J.E."/>
            <person name="Barry K."/>
            <person name="Grigoriev I.V."/>
            <person name="Crous P."/>
            <person name="Smith M.E."/>
        </authorList>
    </citation>
    <scope>NUCLEOTIDE SEQUENCE</scope>
    <source>
        <strain evidence="5">RSA 567</strain>
    </source>
</reference>
<dbReference type="AlphaFoldDB" id="A0A9W8BD49"/>
<accession>A0A9W8BD49</accession>
<sequence>MSEYHAVRGHKLTFKGDKVKTKKKKPKDKKTRTVDDSQSSAADISSADATAHHAWTSVKTVHDLKGPVSIFFNSQPVRCLAVDSDQGVVQGVMAQTNHGTLVDSLSMAQPEAVGHVLVAQRVRNTGSTSKTADSDLKYTFKAFDGKYLSCDAAGTVTVDQLAVGPREMWTPVIRETGISLQSVYDTFLTVGFDPQHESSPTPWPVDCKTDQIGFCQTFVMKCQTRGRSLASTDPDAPTLASMDTANAEQESIKRYQSGRTSHPYMVTGHDRVLKRARRDGKMAEALLDRRERQKSDRYCK</sequence>
<keyword evidence="3" id="KW-0539">Nucleus</keyword>
<dbReference type="Pfam" id="PF06229">
    <property type="entry name" value="FRG1"/>
    <property type="match status" value="1"/>
</dbReference>
<dbReference type="SUPFAM" id="SSF50405">
    <property type="entry name" value="Actin-crosslinking proteins"/>
    <property type="match status" value="1"/>
</dbReference>
<dbReference type="InterPro" id="IPR008999">
    <property type="entry name" value="Actin-crosslinking"/>
</dbReference>
<evidence type="ECO:0000313" key="6">
    <source>
        <dbReference type="Proteomes" id="UP001151582"/>
    </source>
</evidence>
<name>A0A9W8BD49_9FUNG</name>
<dbReference type="PANTHER" id="PTHR12928:SF0">
    <property type="entry name" value="FSHD REGION GENE 1"/>
    <property type="match status" value="1"/>
</dbReference>
<feature type="region of interest" description="Disordered" evidence="4">
    <location>
        <begin position="1"/>
        <end position="46"/>
    </location>
</feature>
<dbReference type="PANTHER" id="PTHR12928">
    <property type="entry name" value="FRG1 PROTEIN"/>
    <property type="match status" value="1"/>
</dbReference>
<dbReference type="GO" id="GO:0071013">
    <property type="term" value="C:catalytic step 2 spliceosome"/>
    <property type="evidence" value="ECO:0007669"/>
    <property type="project" value="TreeGrafter"/>
</dbReference>
<keyword evidence="6" id="KW-1185">Reference proteome</keyword>
<protein>
    <recommendedName>
        <fullName evidence="7">FRG1-like family-domain-containing protein</fullName>
    </recommendedName>
</protein>
<evidence type="ECO:0008006" key="7">
    <source>
        <dbReference type="Google" id="ProtNLM"/>
    </source>
</evidence>
<evidence type="ECO:0000256" key="3">
    <source>
        <dbReference type="ARBA" id="ARBA00023242"/>
    </source>
</evidence>
<evidence type="ECO:0000256" key="2">
    <source>
        <dbReference type="ARBA" id="ARBA00010878"/>
    </source>
</evidence>
<gene>
    <name evidence="5" type="ORF">H4R34_000150</name>
</gene>
<dbReference type="Proteomes" id="UP001151582">
    <property type="component" value="Unassembled WGS sequence"/>
</dbReference>
<evidence type="ECO:0000313" key="5">
    <source>
        <dbReference type="EMBL" id="KAJ1985191.1"/>
    </source>
</evidence>
<dbReference type="EMBL" id="JANBQB010000003">
    <property type="protein sequence ID" value="KAJ1985191.1"/>
    <property type="molecule type" value="Genomic_DNA"/>
</dbReference>
<dbReference type="GO" id="GO:0051015">
    <property type="term" value="F:actin filament binding"/>
    <property type="evidence" value="ECO:0007669"/>
    <property type="project" value="TreeGrafter"/>
</dbReference>
<dbReference type="CDD" id="cd23339">
    <property type="entry name" value="beta-trefoil_FSCN_fungal_FRG1-like"/>
    <property type="match status" value="1"/>
</dbReference>
<dbReference type="OrthoDB" id="5539371at2759"/>
<organism evidence="5 6">
    <name type="scientific">Dimargaris verticillata</name>
    <dbReference type="NCBI Taxonomy" id="2761393"/>
    <lineage>
        <taxon>Eukaryota</taxon>
        <taxon>Fungi</taxon>
        <taxon>Fungi incertae sedis</taxon>
        <taxon>Zoopagomycota</taxon>
        <taxon>Kickxellomycotina</taxon>
        <taxon>Dimargaritomycetes</taxon>
        <taxon>Dimargaritales</taxon>
        <taxon>Dimargaritaceae</taxon>
        <taxon>Dimargaris</taxon>
    </lineage>
</organism>
<feature type="compositionally biased region" description="Low complexity" evidence="4">
    <location>
        <begin position="36"/>
        <end position="46"/>
    </location>
</feature>
<proteinExistence type="inferred from homology"/>
<dbReference type="Gene3D" id="2.80.10.50">
    <property type="match status" value="1"/>
</dbReference>
<evidence type="ECO:0000256" key="1">
    <source>
        <dbReference type="ARBA" id="ARBA00004604"/>
    </source>
</evidence>
<comment type="subcellular location">
    <subcellularLocation>
        <location evidence="1">Nucleus</location>
        <location evidence="1">Nucleolus</location>
    </subcellularLocation>
</comment>
<evidence type="ECO:0000256" key="4">
    <source>
        <dbReference type="SAM" id="MobiDB-lite"/>
    </source>
</evidence>
<comment type="similarity">
    <text evidence="2">Belongs to the FRG1 family.</text>
</comment>
<dbReference type="GO" id="GO:0005730">
    <property type="term" value="C:nucleolus"/>
    <property type="evidence" value="ECO:0007669"/>
    <property type="project" value="UniProtKB-SubCell"/>
</dbReference>
<dbReference type="InterPro" id="IPR010414">
    <property type="entry name" value="FRG1"/>
</dbReference>